<dbReference type="PROSITE" id="PS51406">
    <property type="entry name" value="FIBRINOGEN_C_2"/>
    <property type="match status" value="1"/>
</dbReference>
<dbReference type="AlphaFoldDB" id="A0A2G8KG78"/>
<evidence type="ECO:0000313" key="2">
    <source>
        <dbReference type="EMBL" id="PIK46997.1"/>
    </source>
</evidence>
<evidence type="ECO:0000259" key="1">
    <source>
        <dbReference type="PROSITE" id="PS51406"/>
    </source>
</evidence>
<dbReference type="InterPro" id="IPR014716">
    <property type="entry name" value="Fibrinogen_a/b/g_C_1"/>
</dbReference>
<protein>
    <recommendedName>
        <fullName evidence="1">Fibrinogen C-terminal domain-containing protein</fullName>
    </recommendedName>
</protein>
<dbReference type="InterPro" id="IPR036056">
    <property type="entry name" value="Fibrinogen-like_C"/>
</dbReference>
<dbReference type="SUPFAM" id="SSF56496">
    <property type="entry name" value="Fibrinogen C-terminal domain-like"/>
    <property type="match status" value="1"/>
</dbReference>
<dbReference type="Gene3D" id="3.90.215.10">
    <property type="entry name" value="Gamma Fibrinogen, chain A, domain 1"/>
    <property type="match status" value="1"/>
</dbReference>
<dbReference type="Proteomes" id="UP000230750">
    <property type="component" value="Unassembled WGS sequence"/>
</dbReference>
<feature type="domain" description="Fibrinogen C-terminal" evidence="1">
    <location>
        <begin position="1"/>
        <end position="178"/>
    </location>
</feature>
<dbReference type="SMART" id="SM00186">
    <property type="entry name" value="FBG"/>
    <property type="match status" value="1"/>
</dbReference>
<keyword evidence="3" id="KW-1185">Reference proteome</keyword>
<dbReference type="OrthoDB" id="6121066at2759"/>
<dbReference type="EMBL" id="MRZV01000608">
    <property type="protein sequence ID" value="PIK46997.1"/>
    <property type="molecule type" value="Genomic_DNA"/>
</dbReference>
<dbReference type="InterPro" id="IPR050373">
    <property type="entry name" value="Fibrinogen_C-term_domain"/>
</dbReference>
<comment type="caution">
    <text evidence="2">The sequence shown here is derived from an EMBL/GenBank/DDBJ whole genome shotgun (WGS) entry which is preliminary data.</text>
</comment>
<accession>A0A2G8KG78</accession>
<name>A0A2G8KG78_STIJA</name>
<dbReference type="Pfam" id="PF00147">
    <property type="entry name" value="Fibrinogen_C"/>
    <property type="match status" value="1"/>
</dbReference>
<evidence type="ECO:0000313" key="3">
    <source>
        <dbReference type="Proteomes" id="UP000230750"/>
    </source>
</evidence>
<dbReference type="InterPro" id="IPR002181">
    <property type="entry name" value="Fibrinogen_a/b/g_C_dom"/>
</dbReference>
<sequence length="178" mass="20408">MELKNSIERLFCELLAAFLVGPIAPNMVFQRRVDGSVDFNRNWISYKGGFGDVSHEFWLGNDKLYHLTNKGNYQLRIDFVSRDGDPFYAKFDRFRINNESDNYRLSKIGEYSGNAGGAGGLKNRLNYSFSTSDKNNGGCSDDYHCGWWFRVNVTFLNGDYHAALNVSQVYPGIHVWFL</sequence>
<proteinExistence type="predicted"/>
<dbReference type="PANTHER" id="PTHR19143">
    <property type="entry name" value="FIBRINOGEN/TENASCIN/ANGIOPOEITIN"/>
    <property type="match status" value="1"/>
</dbReference>
<dbReference type="GO" id="GO:0005615">
    <property type="term" value="C:extracellular space"/>
    <property type="evidence" value="ECO:0007669"/>
    <property type="project" value="TreeGrafter"/>
</dbReference>
<organism evidence="2 3">
    <name type="scientific">Stichopus japonicus</name>
    <name type="common">Sea cucumber</name>
    <dbReference type="NCBI Taxonomy" id="307972"/>
    <lineage>
        <taxon>Eukaryota</taxon>
        <taxon>Metazoa</taxon>
        <taxon>Echinodermata</taxon>
        <taxon>Eleutherozoa</taxon>
        <taxon>Echinozoa</taxon>
        <taxon>Holothuroidea</taxon>
        <taxon>Aspidochirotacea</taxon>
        <taxon>Aspidochirotida</taxon>
        <taxon>Stichopodidae</taxon>
        <taxon>Apostichopus</taxon>
    </lineage>
</organism>
<reference evidence="2 3" key="1">
    <citation type="journal article" date="2017" name="PLoS Biol.">
        <title>The sea cucumber genome provides insights into morphological evolution and visceral regeneration.</title>
        <authorList>
            <person name="Zhang X."/>
            <person name="Sun L."/>
            <person name="Yuan J."/>
            <person name="Sun Y."/>
            <person name="Gao Y."/>
            <person name="Zhang L."/>
            <person name="Li S."/>
            <person name="Dai H."/>
            <person name="Hamel J.F."/>
            <person name="Liu C."/>
            <person name="Yu Y."/>
            <person name="Liu S."/>
            <person name="Lin W."/>
            <person name="Guo K."/>
            <person name="Jin S."/>
            <person name="Xu P."/>
            <person name="Storey K.B."/>
            <person name="Huan P."/>
            <person name="Zhang T."/>
            <person name="Zhou Y."/>
            <person name="Zhang J."/>
            <person name="Lin C."/>
            <person name="Li X."/>
            <person name="Xing L."/>
            <person name="Huo D."/>
            <person name="Sun M."/>
            <person name="Wang L."/>
            <person name="Mercier A."/>
            <person name="Li F."/>
            <person name="Yang H."/>
            <person name="Xiang J."/>
        </authorList>
    </citation>
    <scope>NUCLEOTIDE SEQUENCE [LARGE SCALE GENOMIC DNA]</scope>
    <source>
        <strain evidence="2">Shaxun</strain>
        <tissue evidence="2">Muscle</tissue>
    </source>
</reference>
<dbReference type="STRING" id="307972.A0A2G8KG78"/>
<gene>
    <name evidence="2" type="ORF">BSL78_16135</name>
</gene>